<organism evidence="3 4">
    <name type="scientific">Ascidiaceihabitans donghaensis</name>
    <dbReference type="NCBI Taxonomy" id="1510460"/>
    <lineage>
        <taxon>Bacteria</taxon>
        <taxon>Pseudomonadati</taxon>
        <taxon>Pseudomonadota</taxon>
        <taxon>Alphaproteobacteria</taxon>
        <taxon>Rhodobacterales</taxon>
        <taxon>Paracoccaceae</taxon>
        <taxon>Ascidiaceihabitans</taxon>
    </lineage>
</organism>
<feature type="transmembrane region" description="Helical" evidence="2">
    <location>
        <begin position="332"/>
        <end position="349"/>
    </location>
</feature>
<dbReference type="RefSeq" id="WP_108827923.1">
    <property type="nucleotide sequence ID" value="NZ_OMOR01000001.1"/>
</dbReference>
<sequence>MSDPLASSAQDSKYEKRKTPDPEPGIKPEPTPATKPPRPKRAPNHNAWTRAYLDTPALLLLLYPFWLGAERYLGLTLNLSILTLAASAIAGRRWGLRALPALMVLGMPFLLGWTQSTFSTVVTTGEFWTIAAMVLVFRLTSAPEAFGEISNRRWTITDWIILLALCVAGSVTTKAFSIDDVLLLEQLDAEQVFKAVIHLRPESNLLPVLMIVLGMLQAPRGPVMACLAAGLICAVALSPFWPVPTSYAVYLTAFPGLWPSDFLTLALIFLATHKFIQLRRTHQTQTSHRMYVLVMQYLLVPALFLMCIGFEFTVNLAQSQRPFWTFGKDVSGPFVQFWTVFAATLLVMTSSQRRPVVSVIAMSVQAGVLLVVLFSIEGLVPSGNNWTSRSITMMQQGFTLFGTNGRLADLGPTTVFSISDIFSIRWRPHMPLADLAFSAVLQAVGVVWAYRAWGKFSAGFVGPAQGTETVPPGGYLHGLIGSAFGWLAIGVMVFNLTFVGVANWFIENAEDIEAVELVSQSQLEDQLTRFNDVVSLVRKIQQSTSKGDAEAIDFEGVIKLFKSNLELIGASQTALQDAQTEQVRNGVMRSLNSFYEVNETLLEQLEGLVREEALRLNFNQEQRSAD</sequence>
<feature type="region of interest" description="Disordered" evidence="1">
    <location>
        <begin position="1"/>
        <end position="43"/>
    </location>
</feature>
<feature type="transmembrane region" description="Helical" evidence="2">
    <location>
        <begin position="247"/>
        <end position="270"/>
    </location>
</feature>
<evidence type="ECO:0000256" key="2">
    <source>
        <dbReference type="SAM" id="Phobius"/>
    </source>
</evidence>
<feature type="compositionally biased region" description="Basic and acidic residues" evidence="1">
    <location>
        <begin position="12"/>
        <end position="26"/>
    </location>
</feature>
<keyword evidence="4" id="KW-1185">Reference proteome</keyword>
<name>A0A2R8BCG8_9RHOB</name>
<feature type="transmembrane region" description="Helical" evidence="2">
    <location>
        <begin position="127"/>
        <end position="147"/>
    </location>
</feature>
<feature type="transmembrane region" description="Helical" evidence="2">
    <location>
        <begin position="197"/>
        <end position="216"/>
    </location>
</feature>
<feature type="transmembrane region" description="Helical" evidence="2">
    <location>
        <begin position="159"/>
        <end position="177"/>
    </location>
</feature>
<evidence type="ECO:0000313" key="3">
    <source>
        <dbReference type="EMBL" id="SPH20764.1"/>
    </source>
</evidence>
<feature type="transmembrane region" description="Helical" evidence="2">
    <location>
        <begin position="223"/>
        <end position="241"/>
    </location>
</feature>
<reference evidence="3 4" key="1">
    <citation type="submission" date="2018-03" db="EMBL/GenBank/DDBJ databases">
        <authorList>
            <person name="Keele B.F."/>
        </authorList>
    </citation>
    <scope>NUCLEOTIDE SEQUENCE [LARGE SCALE GENOMIC DNA]</scope>
    <source>
        <strain evidence="3 4">CECT 8599</strain>
    </source>
</reference>
<evidence type="ECO:0000313" key="4">
    <source>
        <dbReference type="Proteomes" id="UP000244880"/>
    </source>
</evidence>
<feature type="transmembrane region" description="Helical" evidence="2">
    <location>
        <begin position="98"/>
        <end position="115"/>
    </location>
</feature>
<dbReference type="EMBL" id="OMOR01000001">
    <property type="protein sequence ID" value="SPH20764.1"/>
    <property type="molecule type" value="Genomic_DNA"/>
</dbReference>
<keyword evidence="2" id="KW-1133">Transmembrane helix</keyword>
<dbReference type="AlphaFoldDB" id="A0A2R8BCG8"/>
<feature type="transmembrane region" description="Helical" evidence="2">
    <location>
        <begin position="484"/>
        <end position="506"/>
    </location>
</feature>
<accession>A0A2R8BCG8</accession>
<keyword evidence="2" id="KW-0472">Membrane</keyword>
<dbReference type="Proteomes" id="UP000244880">
    <property type="component" value="Unassembled WGS sequence"/>
</dbReference>
<feature type="compositionally biased region" description="Pro residues" evidence="1">
    <location>
        <begin position="27"/>
        <end position="36"/>
    </location>
</feature>
<feature type="compositionally biased region" description="Polar residues" evidence="1">
    <location>
        <begin position="1"/>
        <end position="11"/>
    </location>
</feature>
<keyword evidence="2" id="KW-0812">Transmembrane</keyword>
<feature type="transmembrane region" description="Helical" evidence="2">
    <location>
        <begin position="356"/>
        <end position="376"/>
    </location>
</feature>
<gene>
    <name evidence="3" type="ORF">ASD8599_01505</name>
</gene>
<evidence type="ECO:0000256" key="1">
    <source>
        <dbReference type="SAM" id="MobiDB-lite"/>
    </source>
</evidence>
<proteinExistence type="predicted"/>
<protein>
    <submittedName>
        <fullName evidence="3">Uncharacterized protein</fullName>
    </submittedName>
</protein>
<feature type="transmembrane region" description="Helical" evidence="2">
    <location>
        <begin position="291"/>
        <end position="312"/>
    </location>
</feature>